<gene>
    <name evidence="1" type="ORF">AB7A72_10525</name>
</gene>
<dbReference type="EMBL" id="JBGBDC010000004">
    <property type="protein sequence ID" value="MEY2251440.1"/>
    <property type="molecule type" value="Genomic_DNA"/>
</dbReference>
<reference evidence="1 2" key="1">
    <citation type="journal article" date="2016" name="Int. J. Syst. Evol. Microbiol.">
        <title>Description of Comamonas sediminis sp. nov., isolated from lagoon sediments.</title>
        <authorList>
            <person name="Subhash Y."/>
            <person name="Bang J.J."/>
            <person name="You T.H."/>
            <person name="Lee S.S."/>
        </authorList>
    </citation>
    <scope>NUCLEOTIDE SEQUENCE [LARGE SCALE GENOMIC DNA]</scope>
    <source>
        <strain evidence="1 2">JCM 31169</strain>
    </source>
</reference>
<evidence type="ECO:0000313" key="2">
    <source>
        <dbReference type="Proteomes" id="UP001562178"/>
    </source>
</evidence>
<evidence type="ECO:0000313" key="1">
    <source>
        <dbReference type="EMBL" id="MEY2251440.1"/>
    </source>
</evidence>
<organism evidence="1 2">
    <name type="scientific">Comamonas sediminis</name>
    <dbReference type="NCBI Taxonomy" id="1783360"/>
    <lineage>
        <taxon>Bacteria</taxon>
        <taxon>Pseudomonadati</taxon>
        <taxon>Pseudomonadota</taxon>
        <taxon>Betaproteobacteria</taxon>
        <taxon>Burkholderiales</taxon>
        <taxon>Comamonadaceae</taxon>
        <taxon>Comamonas</taxon>
    </lineage>
</organism>
<proteinExistence type="predicted"/>
<sequence>MDGEYKADRALSEAERMVNVRYLGHCLHENRSVWNNRTMGWFSRCRDCKVEIQIDGYMQVRRLPDDVLAHAWSQEHVKTAASPVNGAQLRYALEREGWRVQFLGVDGRTSCEVRKGSTFWRTGFFDTQAEAVVEAGAMTLRNYTFNACV</sequence>
<keyword evidence="2" id="KW-1185">Reference proteome</keyword>
<dbReference type="Proteomes" id="UP001562178">
    <property type="component" value="Unassembled WGS sequence"/>
</dbReference>
<dbReference type="RefSeq" id="WP_369459884.1">
    <property type="nucleotide sequence ID" value="NZ_JBGBDC010000004.1"/>
</dbReference>
<protein>
    <submittedName>
        <fullName evidence="1">Uncharacterized protein</fullName>
    </submittedName>
</protein>
<accession>A0ABV4B238</accession>
<comment type="caution">
    <text evidence="1">The sequence shown here is derived from an EMBL/GenBank/DDBJ whole genome shotgun (WGS) entry which is preliminary data.</text>
</comment>
<name>A0ABV4B238_9BURK</name>